<feature type="region of interest" description="Disordered" evidence="1">
    <location>
        <begin position="1"/>
        <end position="22"/>
    </location>
</feature>
<sequence length="94" mass="9918">MVRDSSNLRASDGHSEGLEGDGAVYGGAVVDAFVFDPADKGSGRVRQLDAWDSVEFNGFGHANVAETISHMRTRAVTPGPENRALGPGFTPQDD</sequence>
<dbReference type="EMBL" id="FOZW01000003">
    <property type="protein sequence ID" value="SFS65341.1"/>
    <property type="molecule type" value="Genomic_DNA"/>
</dbReference>
<dbReference type="STRING" id="311180.SAMN04488050_103169"/>
<organism evidence="2 3">
    <name type="scientific">Alloyangia pacifica</name>
    <dbReference type="NCBI Taxonomy" id="311180"/>
    <lineage>
        <taxon>Bacteria</taxon>
        <taxon>Pseudomonadati</taxon>
        <taxon>Pseudomonadota</taxon>
        <taxon>Alphaproteobacteria</taxon>
        <taxon>Rhodobacterales</taxon>
        <taxon>Roseobacteraceae</taxon>
        <taxon>Alloyangia</taxon>
    </lineage>
</organism>
<accession>A0A1I6RKT6</accession>
<evidence type="ECO:0000256" key="1">
    <source>
        <dbReference type="SAM" id="MobiDB-lite"/>
    </source>
</evidence>
<evidence type="ECO:0000313" key="3">
    <source>
        <dbReference type="Proteomes" id="UP000199392"/>
    </source>
</evidence>
<proteinExistence type="predicted"/>
<keyword evidence="3" id="KW-1185">Reference proteome</keyword>
<gene>
    <name evidence="2" type="ORF">SAMN04488050_103169</name>
</gene>
<protein>
    <submittedName>
        <fullName evidence="2">Uncharacterized protein</fullName>
    </submittedName>
</protein>
<dbReference type="Proteomes" id="UP000199392">
    <property type="component" value="Unassembled WGS sequence"/>
</dbReference>
<dbReference type="AlphaFoldDB" id="A0A1I6RKT6"/>
<evidence type="ECO:0000313" key="2">
    <source>
        <dbReference type="EMBL" id="SFS65341.1"/>
    </source>
</evidence>
<feature type="region of interest" description="Disordered" evidence="1">
    <location>
        <begin position="75"/>
        <end position="94"/>
    </location>
</feature>
<name>A0A1I6RKT6_9RHOB</name>
<reference evidence="3" key="1">
    <citation type="submission" date="2016-10" db="EMBL/GenBank/DDBJ databases">
        <authorList>
            <person name="Varghese N."/>
            <person name="Submissions S."/>
        </authorList>
    </citation>
    <scope>NUCLEOTIDE SEQUENCE [LARGE SCALE GENOMIC DNA]</scope>
    <source>
        <strain evidence="3">DSM 26894</strain>
    </source>
</reference>